<proteinExistence type="predicted"/>
<accession>A0ABR1DIY0</accession>
<reference evidence="1 2" key="1">
    <citation type="submission" date="2023-08" db="EMBL/GenBank/DDBJ databases">
        <title>A Necator americanus chromosomal reference genome.</title>
        <authorList>
            <person name="Ilik V."/>
            <person name="Petrzelkova K.J."/>
            <person name="Pardy F."/>
            <person name="Fuh T."/>
            <person name="Niatou-Singa F.S."/>
            <person name="Gouil Q."/>
            <person name="Baker L."/>
            <person name="Ritchie M.E."/>
            <person name="Jex A.R."/>
            <person name="Gazzola D."/>
            <person name="Li H."/>
            <person name="Toshio Fujiwara R."/>
            <person name="Zhan B."/>
            <person name="Aroian R.V."/>
            <person name="Pafco B."/>
            <person name="Schwarz E.M."/>
        </authorList>
    </citation>
    <scope>NUCLEOTIDE SEQUENCE [LARGE SCALE GENOMIC DNA]</scope>
    <source>
        <strain evidence="1 2">Aroian</strain>
        <tissue evidence="1">Whole animal</tissue>
    </source>
</reference>
<protein>
    <submittedName>
        <fullName evidence="1">Uncharacterized protein</fullName>
    </submittedName>
</protein>
<organism evidence="1 2">
    <name type="scientific">Necator americanus</name>
    <name type="common">Human hookworm</name>
    <dbReference type="NCBI Taxonomy" id="51031"/>
    <lineage>
        <taxon>Eukaryota</taxon>
        <taxon>Metazoa</taxon>
        <taxon>Ecdysozoa</taxon>
        <taxon>Nematoda</taxon>
        <taxon>Chromadorea</taxon>
        <taxon>Rhabditida</taxon>
        <taxon>Rhabditina</taxon>
        <taxon>Rhabditomorpha</taxon>
        <taxon>Strongyloidea</taxon>
        <taxon>Ancylostomatidae</taxon>
        <taxon>Bunostominae</taxon>
        <taxon>Necator</taxon>
    </lineage>
</organism>
<sequence>MTKVGWLGWQNGGFEPSVRQRQPDFSLCPTLTLVILYKFSISLYDRGFEDLATTLRYILGLTINLCQTTIEFA</sequence>
<keyword evidence="2" id="KW-1185">Reference proteome</keyword>
<dbReference type="EMBL" id="JAVFWL010000004">
    <property type="protein sequence ID" value="KAK6750250.1"/>
    <property type="molecule type" value="Genomic_DNA"/>
</dbReference>
<evidence type="ECO:0000313" key="1">
    <source>
        <dbReference type="EMBL" id="KAK6750250.1"/>
    </source>
</evidence>
<gene>
    <name evidence="1" type="primary">Necator_chrIV.g15612</name>
    <name evidence="1" type="ORF">RB195_002317</name>
</gene>
<comment type="caution">
    <text evidence="1">The sequence shown here is derived from an EMBL/GenBank/DDBJ whole genome shotgun (WGS) entry which is preliminary data.</text>
</comment>
<name>A0ABR1DIY0_NECAM</name>
<evidence type="ECO:0000313" key="2">
    <source>
        <dbReference type="Proteomes" id="UP001303046"/>
    </source>
</evidence>
<dbReference type="Proteomes" id="UP001303046">
    <property type="component" value="Unassembled WGS sequence"/>
</dbReference>